<dbReference type="Pfam" id="PF16209">
    <property type="entry name" value="PhoLip_ATPase_N"/>
    <property type="match status" value="1"/>
</dbReference>
<dbReference type="GO" id="GO:0140326">
    <property type="term" value="F:ATPase-coupled intramembrane lipid transporter activity"/>
    <property type="evidence" value="ECO:0007669"/>
    <property type="project" value="TreeGrafter"/>
</dbReference>
<dbReference type="GO" id="GO:0005768">
    <property type="term" value="C:endosome"/>
    <property type="evidence" value="ECO:0007669"/>
    <property type="project" value="TreeGrafter"/>
</dbReference>
<dbReference type="SUPFAM" id="SSF81665">
    <property type="entry name" value="Calcium ATPase, transmembrane domain M"/>
    <property type="match status" value="1"/>
</dbReference>
<name>A0AAN9FW00_HALRR</name>
<dbReference type="EMBL" id="JAXCGZ010000263">
    <property type="protein sequence ID" value="KAK7086285.1"/>
    <property type="molecule type" value="Genomic_DNA"/>
</dbReference>
<dbReference type="GO" id="GO:0005524">
    <property type="term" value="F:ATP binding"/>
    <property type="evidence" value="ECO:0007669"/>
    <property type="project" value="InterPro"/>
</dbReference>
<gene>
    <name evidence="4" type="primary">ATP9A_2</name>
    <name evidence="4" type="ORF">SK128_028605</name>
</gene>
<dbReference type="GO" id="GO:0045332">
    <property type="term" value="P:phospholipid translocation"/>
    <property type="evidence" value="ECO:0007669"/>
    <property type="project" value="TreeGrafter"/>
</dbReference>
<dbReference type="GO" id="GO:0006897">
    <property type="term" value="P:endocytosis"/>
    <property type="evidence" value="ECO:0007669"/>
    <property type="project" value="TreeGrafter"/>
</dbReference>
<reference evidence="4 5" key="1">
    <citation type="submission" date="2023-11" db="EMBL/GenBank/DDBJ databases">
        <title>Halocaridina rubra genome assembly.</title>
        <authorList>
            <person name="Smith C."/>
        </authorList>
    </citation>
    <scope>NUCLEOTIDE SEQUENCE [LARGE SCALE GENOMIC DNA]</scope>
    <source>
        <strain evidence="4">EP-1</strain>
        <tissue evidence="4">Whole</tissue>
    </source>
</reference>
<keyword evidence="1" id="KW-0472">Membrane</keyword>
<dbReference type="InterPro" id="IPR023298">
    <property type="entry name" value="ATPase_P-typ_TM_dom_sf"/>
</dbReference>
<organism evidence="4 5">
    <name type="scientific">Halocaridina rubra</name>
    <name type="common">Hawaiian red shrimp</name>
    <dbReference type="NCBI Taxonomy" id="373956"/>
    <lineage>
        <taxon>Eukaryota</taxon>
        <taxon>Metazoa</taxon>
        <taxon>Ecdysozoa</taxon>
        <taxon>Arthropoda</taxon>
        <taxon>Crustacea</taxon>
        <taxon>Multicrustacea</taxon>
        <taxon>Malacostraca</taxon>
        <taxon>Eumalacostraca</taxon>
        <taxon>Eucarida</taxon>
        <taxon>Decapoda</taxon>
        <taxon>Pleocyemata</taxon>
        <taxon>Caridea</taxon>
        <taxon>Atyoidea</taxon>
        <taxon>Atyidae</taxon>
        <taxon>Halocaridina</taxon>
    </lineage>
</organism>
<dbReference type="GO" id="GO:0005886">
    <property type="term" value="C:plasma membrane"/>
    <property type="evidence" value="ECO:0007669"/>
    <property type="project" value="TreeGrafter"/>
</dbReference>
<dbReference type="Pfam" id="PF00122">
    <property type="entry name" value="E1-E2_ATPase"/>
    <property type="match status" value="1"/>
</dbReference>
<sequence>MLSADVGDFEADESQYLLSDTDTETRTVPMTGSRRLCCFSYCIRNFCSWLCDCMVGCCSRRRQLAARSIRVGHQTTEKYPPNVIRNQKYNFISFIPLVLFEQFKFFLNLYFLVMATSQFIPELRIGYLYTYWGPLGFVILVTMIREAVDDVRRRQRDNEVNQQRYKKLTSHGGQRTISSANIKVGDLIFVEKDQRVPADMVFLRTTETNGACFIRTDQLDGETDWKLRLAVPATQKLETNEELFSMDATVYAEKPQKDIHNFIGNFAKHDTETEESLGVENTVWAGTVVASGRLLGLVVYTGCETRSVMNNAAPRSKTGLLDLEINNLTKVCLFFQFLDLILNYILVSSCGEDLPLSYGLLVVRDH</sequence>
<dbReference type="PANTHER" id="PTHR24092">
    <property type="entry name" value="PROBABLE PHOSPHOLIPID-TRANSPORTING ATPASE"/>
    <property type="match status" value="1"/>
</dbReference>
<dbReference type="GO" id="GO:0006890">
    <property type="term" value="P:retrograde vesicle-mediated transport, Golgi to endoplasmic reticulum"/>
    <property type="evidence" value="ECO:0007669"/>
    <property type="project" value="TreeGrafter"/>
</dbReference>
<protein>
    <submittedName>
        <fullName evidence="4">ATP synthase subunit 9</fullName>
    </submittedName>
</protein>
<feature type="transmembrane region" description="Helical" evidence="1">
    <location>
        <begin position="91"/>
        <end position="113"/>
    </location>
</feature>
<dbReference type="InterPro" id="IPR008250">
    <property type="entry name" value="ATPase_P-typ_transduc_dom_A_sf"/>
</dbReference>
<dbReference type="GO" id="GO:0016887">
    <property type="term" value="F:ATP hydrolysis activity"/>
    <property type="evidence" value="ECO:0007669"/>
    <property type="project" value="InterPro"/>
</dbReference>
<dbReference type="GO" id="GO:0005802">
    <property type="term" value="C:trans-Golgi network"/>
    <property type="evidence" value="ECO:0007669"/>
    <property type="project" value="TreeGrafter"/>
</dbReference>
<feature type="domain" description="P-type ATPase A" evidence="2">
    <location>
        <begin position="167"/>
        <end position="305"/>
    </location>
</feature>
<evidence type="ECO:0000259" key="2">
    <source>
        <dbReference type="Pfam" id="PF00122"/>
    </source>
</evidence>
<accession>A0AAN9FW00</accession>
<dbReference type="SUPFAM" id="SSF81653">
    <property type="entry name" value="Calcium ATPase, transduction domain A"/>
    <property type="match status" value="1"/>
</dbReference>
<keyword evidence="1" id="KW-1133">Transmembrane helix</keyword>
<dbReference type="NCBIfam" id="TIGR01494">
    <property type="entry name" value="ATPase_P-type"/>
    <property type="match status" value="1"/>
</dbReference>
<evidence type="ECO:0000256" key="1">
    <source>
        <dbReference type="SAM" id="Phobius"/>
    </source>
</evidence>
<dbReference type="PANTHER" id="PTHR24092:SF5">
    <property type="entry name" value="PHOSPHOLIPID-TRANSPORTING ATPASE"/>
    <property type="match status" value="1"/>
</dbReference>
<dbReference type="Gene3D" id="2.70.150.10">
    <property type="entry name" value="Calcium-transporting ATPase, cytoplasmic transduction domain A"/>
    <property type="match status" value="1"/>
</dbReference>
<proteinExistence type="predicted"/>
<dbReference type="InterPro" id="IPR059000">
    <property type="entry name" value="ATPase_P-type_domA"/>
</dbReference>
<dbReference type="InterPro" id="IPR001757">
    <property type="entry name" value="P_typ_ATPase"/>
</dbReference>
<feature type="domain" description="P-type ATPase N-terminal" evidence="3">
    <location>
        <begin position="74"/>
        <end position="132"/>
    </location>
</feature>
<dbReference type="Proteomes" id="UP001381693">
    <property type="component" value="Unassembled WGS sequence"/>
</dbReference>
<feature type="transmembrane region" description="Helical" evidence="1">
    <location>
        <begin position="125"/>
        <end position="144"/>
    </location>
</feature>
<dbReference type="InterPro" id="IPR032631">
    <property type="entry name" value="P-type_ATPase_N"/>
</dbReference>
<dbReference type="AlphaFoldDB" id="A0AAN9FW00"/>
<evidence type="ECO:0000313" key="5">
    <source>
        <dbReference type="Proteomes" id="UP001381693"/>
    </source>
</evidence>
<evidence type="ECO:0000259" key="3">
    <source>
        <dbReference type="Pfam" id="PF16209"/>
    </source>
</evidence>
<keyword evidence="1" id="KW-0812">Transmembrane</keyword>
<comment type="caution">
    <text evidence="4">The sequence shown here is derived from an EMBL/GenBank/DDBJ whole genome shotgun (WGS) entry which is preliminary data.</text>
</comment>
<evidence type="ECO:0000313" key="4">
    <source>
        <dbReference type="EMBL" id="KAK7086285.1"/>
    </source>
</evidence>
<keyword evidence="5" id="KW-1185">Reference proteome</keyword>